<organism evidence="2 3">
    <name type="scientific">Dreissena polymorpha</name>
    <name type="common">Zebra mussel</name>
    <name type="synonym">Mytilus polymorpha</name>
    <dbReference type="NCBI Taxonomy" id="45954"/>
    <lineage>
        <taxon>Eukaryota</taxon>
        <taxon>Metazoa</taxon>
        <taxon>Spiralia</taxon>
        <taxon>Lophotrochozoa</taxon>
        <taxon>Mollusca</taxon>
        <taxon>Bivalvia</taxon>
        <taxon>Autobranchia</taxon>
        <taxon>Heteroconchia</taxon>
        <taxon>Euheterodonta</taxon>
        <taxon>Imparidentia</taxon>
        <taxon>Neoheterodontei</taxon>
        <taxon>Myida</taxon>
        <taxon>Dreissenoidea</taxon>
        <taxon>Dreissenidae</taxon>
        <taxon>Dreissena</taxon>
    </lineage>
</organism>
<evidence type="ECO:0000256" key="1">
    <source>
        <dbReference type="SAM" id="Coils"/>
    </source>
</evidence>
<dbReference type="GO" id="GO:0005814">
    <property type="term" value="C:centriole"/>
    <property type="evidence" value="ECO:0007669"/>
    <property type="project" value="TreeGrafter"/>
</dbReference>
<gene>
    <name evidence="2" type="ORF">DPMN_131941</name>
</gene>
<proteinExistence type="predicted"/>
<dbReference type="GO" id="GO:0051299">
    <property type="term" value="P:centrosome separation"/>
    <property type="evidence" value="ECO:0007669"/>
    <property type="project" value="TreeGrafter"/>
</dbReference>
<feature type="coiled-coil region" evidence="1">
    <location>
        <begin position="47"/>
        <end position="162"/>
    </location>
</feature>
<dbReference type="GO" id="GO:1902017">
    <property type="term" value="P:regulation of cilium assembly"/>
    <property type="evidence" value="ECO:0007669"/>
    <property type="project" value="InterPro"/>
</dbReference>
<dbReference type="AlphaFoldDB" id="A0A9D4J9M6"/>
<keyword evidence="3" id="KW-1185">Reference proteome</keyword>
<dbReference type="PANTHER" id="PTHR34439:SF1">
    <property type="entry name" value="CENTROBIN"/>
    <property type="match status" value="1"/>
</dbReference>
<evidence type="ECO:0000313" key="3">
    <source>
        <dbReference type="Proteomes" id="UP000828390"/>
    </source>
</evidence>
<comment type="caution">
    <text evidence="2">The sequence shown here is derived from an EMBL/GenBank/DDBJ whole genome shotgun (WGS) entry which is preliminary data.</text>
</comment>
<reference evidence="2" key="1">
    <citation type="journal article" date="2019" name="bioRxiv">
        <title>The Genome of the Zebra Mussel, Dreissena polymorpha: A Resource for Invasive Species Research.</title>
        <authorList>
            <person name="McCartney M.A."/>
            <person name="Auch B."/>
            <person name="Kono T."/>
            <person name="Mallez S."/>
            <person name="Zhang Y."/>
            <person name="Obille A."/>
            <person name="Becker A."/>
            <person name="Abrahante J.E."/>
            <person name="Garbe J."/>
            <person name="Badalamenti J.P."/>
            <person name="Herman A."/>
            <person name="Mangelson H."/>
            <person name="Liachko I."/>
            <person name="Sullivan S."/>
            <person name="Sone E.D."/>
            <person name="Koren S."/>
            <person name="Silverstein K.A.T."/>
            <person name="Beckman K.B."/>
            <person name="Gohl D.M."/>
        </authorList>
    </citation>
    <scope>NUCLEOTIDE SEQUENCE</scope>
    <source>
        <strain evidence="2">Duluth1</strain>
        <tissue evidence="2">Whole animal</tissue>
    </source>
</reference>
<accession>A0A9D4J9M6</accession>
<dbReference type="GO" id="GO:0005813">
    <property type="term" value="C:centrosome"/>
    <property type="evidence" value="ECO:0007669"/>
    <property type="project" value="TreeGrafter"/>
</dbReference>
<protein>
    <submittedName>
        <fullName evidence="2">Uncharacterized protein</fullName>
    </submittedName>
</protein>
<dbReference type="InterPro" id="IPR038923">
    <property type="entry name" value="Centrobin"/>
</dbReference>
<dbReference type="PANTHER" id="PTHR34439">
    <property type="entry name" value="CENTROBIN"/>
    <property type="match status" value="1"/>
</dbReference>
<name>A0A9D4J9M6_DREPO</name>
<dbReference type="EMBL" id="JAIWYP010000006">
    <property type="protein sequence ID" value="KAH3803675.1"/>
    <property type="molecule type" value="Genomic_DNA"/>
</dbReference>
<sequence length="174" mass="20635">MQTLVSESLHFSLESPHFSLNQCPGRTADKRKDIMIEQLDKLHHASIQCWKKRDQEKEEMMEELRKEKEEIEDKMMQQKQMINNFEHDMSEAVDALRKEKEKAANEIEELKAKLQDEGRRYQHTGDLLEGEREKVGLLQQECESLREGRETLDKKLDNMQRRLHSELVSRSVSL</sequence>
<reference evidence="2" key="2">
    <citation type="submission" date="2020-11" db="EMBL/GenBank/DDBJ databases">
        <authorList>
            <person name="McCartney M.A."/>
            <person name="Auch B."/>
            <person name="Kono T."/>
            <person name="Mallez S."/>
            <person name="Becker A."/>
            <person name="Gohl D.M."/>
            <person name="Silverstein K.A.T."/>
            <person name="Koren S."/>
            <person name="Bechman K.B."/>
            <person name="Herman A."/>
            <person name="Abrahante J.E."/>
            <person name="Garbe J."/>
        </authorList>
    </citation>
    <scope>NUCLEOTIDE SEQUENCE</scope>
    <source>
        <strain evidence="2">Duluth1</strain>
        <tissue evidence="2">Whole animal</tissue>
    </source>
</reference>
<keyword evidence="1" id="KW-0175">Coiled coil</keyword>
<dbReference type="GO" id="GO:0007099">
    <property type="term" value="P:centriole replication"/>
    <property type="evidence" value="ECO:0007669"/>
    <property type="project" value="InterPro"/>
</dbReference>
<dbReference type="GO" id="GO:1902410">
    <property type="term" value="P:mitotic cytokinetic process"/>
    <property type="evidence" value="ECO:0007669"/>
    <property type="project" value="TreeGrafter"/>
</dbReference>
<evidence type="ECO:0000313" key="2">
    <source>
        <dbReference type="EMBL" id="KAH3803675.1"/>
    </source>
</evidence>
<dbReference type="Proteomes" id="UP000828390">
    <property type="component" value="Unassembled WGS sequence"/>
</dbReference>